<gene>
    <name evidence="2" type="ORF">NM961_15885</name>
</gene>
<comment type="caution">
    <text evidence="2">The sequence shown here is derived from an EMBL/GenBank/DDBJ whole genome shotgun (WGS) entry which is preliminary data.</text>
</comment>
<protein>
    <submittedName>
        <fullName evidence="2">PAAR domain-containing protein</fullName>
    </submittedName>
</protein>
<evidence type="ECO:0000313" key="3">
    <source>
        <dbReference type="Proteomes" id="UP001165498"/>
    </source>
</evidence>
<proteinExistence type="predicted"/>
<organism evidence="2 3">
    <name type="scientific">Tahibacter harae</name>
    <dbReference type="NCBI Taxonomy" id="2963937"/>
    <lineage>
        <taxon>Bacteria</taxon>
        <taxon>Pseudomonadati</taxon>
        <taxon>Pseudomonadota</taxon>
        <taxon>Gammaproteobacteria</taxon>
        <taxon>Lysobacterales</taxon>
        <taxon>Rhodanobacteraceae</taxon>
        <taxon>Tahibacter</taxon>
    </lineage>
</organism>
<feature type="region of interest" description="Disordered" evidence="1">
    <location>
        <begin position="1"/>
        <end position="24"/>
    </location>
</feature>
<dbReference type="Pfam" id="PF05488">
    <property type="entry name" value="PAAR_motif"/>
    <property type="match status" value="1"/>
</dbReference>
<evidence type="ECO:0000313" key="2">
    <source>
        <dbReference type="EMBL" id="MCQ4166201.1"/>
    </source>
</evidence>
<dbReference type="RefSeq" id="WP_255915393.1">
    <property type="nucleotide sequence ID" value="NZ_JANFQO010000015.1"/>
</dbReference>
<evidence type="ECO:0000256" key="1">
    <source>
        <dbReference type="SAM" id="MobiDB-lite"/>
    </source>
</evidence>
<dbReference type="Gene3D" id="2.60.200.60">
    <property type="match status" value="2"/>
</dbReference>
<dbReference type="InterPro" id="IPR008727">
    <property type="entry name" value="PAAR_motif"/>
</dbReference>
<name>A0ABT1QV84_9GAMM</name>
<accession>A0ABT1QV84</accession>
<sequence>MPAPAARIGDPHVRPGTGGPVTGSAKRVHIEGRLAARLGDTASCGSGQDAILEGEPSVLIENQPAARVGDAHGCGGVIQDGARRTFIGETRDAECLQAAAEQGALVVVPESSIEE</sequence>
<keyword evidence="3" id="KW-1185">Reference proteome</keyword>
<reference evidence="2" key="1">
    <citation type="submission" date="2022-07" db="EMBL/GenBank/DDBJ databases">
        <title>Tahibacter sp., a new gammaproteobacterium isolated from the silt sample collected at pig farm.</title>
        <authorList>
            <person name="Chen H."/>
        </authorList>
    </citation>
    <scope>NUCLEOTIDE SEQUENCE</scope>
    <source>
        <strain evidence="2">P2K</strain>
    </source>
</reference>
<dbReference type="EMBL" id="JANFQO010000015">
    <property type="protein sequence ID" value="MCQ4166201.1"/>
    <property type="molecule type" value="Genomic_DNA"/>
</dbReference>
<dbReference type="Proteomes" id="UP001165498">
    <property type="component" value="Unassembled WGS sequence"/>
</dbReference>